<dbReference type="AlphaFoldDB" id="A0A330LBN1"/>
<sequence length="118" mass="12876">MIRRVNTQYVALVLFFTLCQVIGMMCMSPDLSSMEGAALLVEEEMACPMDGTTMCPPSLTSSPERQIKNSMVMDVDHEAIPLSPAAVRTVPSAPTLWSWSRAWSIVPLSIGSSSVLRI</sequence>
<accession>A0A330LBN1</accession>
<gene>
    <name evidence="1" type="ORF">NITLEN_60130</name>
</gene>
<proteinExistence type="predicted"/>
<dbReference type="RefSeq" id="WP_146216220.1">
    <property type="nucleotide sequence ID" value="NZ_OUNR01000019.1"/>
</dbReference>
<reference evidence="2" key="1">
    <citation type="submission" date="2018-04" db="EMBL/GenBank/DDBJ databases">
        <authorList>
            <person name="Lucker S."/>
            <person name="Sakoula D."/>
        </authorList>
    </citation>
    <scope>NUCLEOTIDE SEQUENCE [LARGE SCALE GENOMIC DNA]</scope>
</reference>
<dbReference type="OrthoDB" id="9949752at2"/>
<keyword evidence="2" id="KW-1185">Reference proteome</keyword>
<organism evidence="1 2">
    <name type="scientific">Nitrospira lenta</name>
    <dbReference type="NCBI Taxonomy" id="1436998"/>
    <lineage>
        <taxon>Bacteria</taxon>
        <taxon>Pseudomonadati</taxon>
        <taxon>Nitrospirota</taxon>
        <taxon>Nitrospiria</taxon>
        <taxon>Nitrospirales</taxon>
        <taxon>Nitrospiraceae</taxon>
        <taxon>Nitrospira</taxon>
    </lineage>
</organism>
<name>A0A330LBN1_9BACT</name>
<dbReference type="EMBL" id="OUNR01000019">
    <property type="protein sequence ID" value="SPP66327.1"/>
    <property type="molecule type" value="Genomic_DNA"/>
</dbReference>
<protein>
    <submittedName>
        <fullName evidence="1">Uncharacterized protein</fullName>
    </submittedName>
</protein>
<evidence type="ECO:0000313" key="1">
    <source>
        <dbReference type="EMBL" id="SPP66327.1"/>
    </source>
</evidence>
<dbReference type="Proteomes" id="UP000248168">
    <property type="component" value="Unassembled WGS sequence"/>
</dbReference>
<dbReference type="InParanoid" id="A0A330LBN1"/>
<evidence type="ECO:0000313" key="2">
    <source>
        <dbReference type="Proteomes" id="UP000248168"/>
    </source>
</evidence>